<keyword evidence="6 8" id="KW-0342">GTP-binding</keyword>
<feature type="binding site" evidence="8">
    <location>
        <begin position="24"/>
        <end position="26"/>
    </location>
    <ligand>
        <name>GTP</name>
        <dbReference type="ChEBI" id="CHEBI:37565"/>
    </ligand>
</feature>
<evidence type="ECO:0000313" key="11">
    <source>
        <dbReference type="Proteomes" id="UP000593594"/>
    </source>
</evidence>
<evidence type="ECO:0000256" key="8">
    <source>
        <dbReference type="HAMAP-Rule" id="MF_00316"/>
    </source>
</evidence>
<dbReference type="Gene3D" id="3.90.550.10">
    <property type="entry name" value="Spore Coat Polysaccharide Biosynthesis Protein SpsA, Chain A"/>
    <property type="match status" value="1"/>
</dbReference>
<dbReference type="CDD" id="cd02503">
    <property type="entry name" value="MobA"/>
    <property type="match status" value="1"/>
</dbReference>
<feature type="binding site" evidence="8">
    <location>
        <position position="37"/>
    </location>
    <ligand>
        <name>GTP</name>
        <dbReference type="ChEBI" id="CHEBI:37565"/>
    </ligand>
</feature>
<dbReference type="SUPFAM" id="SSF53448">
    <property type="entry name" value="Nucleotide-diphospho-sugar transferases"/>
    <property type="match status" value="1"/>
</dbReference>
<sequence length="220" mass="23874">MPERARGRRRQGQVTGRGVTGVILAGGLARRMGGGDKGLIALAGRPILAHVIGRLGPQVDSMLLNANGDPERFAEYELPVMADPVADFPGPLAGVLAGMMWARVNDPQAEWVVSVASDTPFFPRDLVRRLREAVAREGADMACAASGGRNHPVFGLWPVRLEADLRRALVEEGIRKVDMWTARYRLAVAAFPDDPVDPFFNANRPEDIREAERLMGEGAA</sequence>
<dbReference type="GO" id="GO:0005737">
    <property type="term" value="C:cytoplasm"/>
    <property type="evidence" value="ECO:0007669"/>
    <property type="project" value="UniProtKB-SubCell"/>
</dbReference>
<protein>
    <recommendedName>
        <fullName evidence="8">Molybdenum cofactor guanylyltransferase</fullName>
        <shortName evidence="8">MoCo guanylyltransferase</shortName>
        <ecNumber evidence="8">2.7.7.77</ecNumber>
    </recommendedName>
    <alternativeName>
        <fullName evidence="8">GTP:molybdopterin guanylyltransferase</fullName>
    </alternativeName>
    <alternativeName>
        <fullName evidence="8">Mo-MPT guanylyltransferase</fullName>
    </alternativeName>
    <alternativeName>
        <fullName evidence="8">Molybdopterin guanylyltransferase</fullName>
    </alternativeName>
    <alternativeName>
        <fullName evidence="8">Molybdopterin-guanine dinucleotide synthase</fullName>
        <shortName evidence="8">MGD synthase</shortName>
    </alternativeName>
</protein>
<dbReference type="PANTHER" id="PTHR19136:SF81">
    <property type="entry name" value="MOLYBDENUM COFACTOR GUANYLYLTRANSFERASE"/>
    <property type="match status" value="1"/>
</dbReference>
<dbReference type="GO" id="GO:0061603">
    <property type="term" value="F:molybdenum cofactor guanylyltransferase activity"/>
    <property type="evidence" value="ECO:0007669"/>
    <property type="project" value="UniProtKB-EC"/>
</dbReference>
<keyword evidence="7 8" id="KW-0501">Molybdenum cofactor biosynthesis</keyword>
<keyword evidence="10" id="KW-0548">Nucleotidyltransferase</keyword>
<comment type="function">
    <text evidence="8">Transfers a GMP moiety from GTP to Mo-molybdopterin (Mo-MPT) cofactor (Moco or molybdenum cofactor) to form Mo-molybdopterin guanine dinucleotide (Mo-MGD) cofactor.</text>
</comment>
<dbReference type="EMBL" id="CP058214">
    <property type="protein sequence ID" value="QPC43235.1"/>
    <property type="molecule type" value="Genomic_DNA"/>
</dbReference>
<comment type="subcellular location">
    <subcellularLocation>
        <location evidence="8">Cytoplasm</location>
    </subcellularLocation>
</comment>
<dbReference type="EC" id="2.7.7.77" evidence="8"/>
<dbReference type="AlphaFoldDB" id="A0A7S8C4G8"/>
<evidence type="ECO:0000256" key="7">
    <source>
        <dbReference type="ARBA" id="ARBA00023150"/>
    </source>
</evidence>
<dbReference type="HAMAP" id="MF_00316">
    <property type="entry name" value="MobA"/>
    <property type="match status" value="1"/>
</dbReference>
<dbReference type="Pfam" id="PF12804">
    <property type="entry name" value="NTP_transf_3"/>
    <property type="match status" value="1"/>
</dbReference>
<keyword evidence="5 8" id="KW-0460">Magnesium</keyword>
<comment type="cofactor">
    <cofactor evidence="8">
        <name>Mg(2+)</name>
        <dbReference type="ChEBI" id="CHEBI:18420"/>
    </cofactor>
</comment>
<name>A0A7S8C4G8_9HYPH</name>
<dbReference type="GO" id="GO:0005525">
    <property type="term" value="F:GTP binding"/>
    <property type="evidence" value="ECO:0007669"/>
    <property type="project" value="UniProtKB-UniRule"/>
</dbReference>
<evidence type="ECO:0000256" key="4">
    <source>
        <dbReference type="ARBA" id="ARBA00022741"/>
    </source>
</evidence>
<evidence type="ECO:0000256" key="3">
    <source>
        <dbReference type="ARBA" id="ARBA00022723"/>
    </source>
</evidence>
<comment type="catalytic activity">
    <reaction evidence="8">
        <text>Mo-molybdopterin + GTP + H(+) = Mo-molybdopterin guanine dinucleotide + diphosphate</text>
        <dbReference type="Rhea" id="RHEA:34243"/>
        <dbReference type="ChEBI" id="CHEBI:15378"/>
        <dbReference type="ChEBI" id="CHEBI:33019"/>
        <dbReference type="ChEBI" id="CHEBI:37565"/>
        <dbReference type="ChEBI" id="CHEBI:71302"/>
        <dbReference type="ChEBI" id="CHEBI:71310"/>
        <dbReference type="EC" id="2.7.7.77"/>
    </reaction>
</comment>
<proteinExistence type="inferred from homology"/>
<evidence type="ECO:0000313" key="10">
    <source>
        <dbReference type="EMBL" id="QPC43235.1"/>
    </source>
</evidence>
<evidence type="ECO:0000259" key="9">
    <source>
        <dbReference type="Pfam" id="PF12804"/>
    </source>
</evidence>
<dbReference type="GO" id="GO:1902758">
    <property type="term" value="P:bis(molybdopterin guanine dinucleotide)molybdenum biosynthetic process"/>
    <property type="evidence" value="ECO:0007669"/>
    <property type="project" value="TreeGrafter"/>
</dbReference>
<dbReference type="GO" id="GO:0046872">
    <property type="term" value="F:metal ion binding"/>
    <property type="evidence" value="ECO:0007669"/>
    <property type="project" value="UniProtKB-KW"/>
</dbReference>
<dbReference type="InterPro" id="IPR029044">
    <property type="entry name" value="Nucleotide-diphossugar_trans"/>
</dbReference>
<organism evidence="10 11">
    <name type="scientific">Kaustia mangrovi</name>
    <dbReference type="NCBI Taxonomy" id="2593653"/>
    <lineage>
        <taxon>Bacteria</taxon>
        <taxon>Pseudomonadati</taxon>
        <taxon>Pseudomonadota</taxon>
        <taxon>Alphaproteobacteria</taxon>
        <taxon>Hyphomicrobiales</taxon>
        <taxon>Parvibaculaceae</taxon>
        <taxon>Kaustia</taxon>
    </lineage>
</organism>
<feature type="binding site" evidence="8">
    <location>
        <position position="83"/>
    </location>
    <ligand>
        <name>GTP</name>
        <dbReference type="ChEBI" id="CHEBI:37565"/>
    </ligand>
</feature>
<evidence type="ECO:0000256" key="1">
    <source>
        <dbReference type="ARBA" id="ARBA00022490"/>
    </source>
</evidence>
<dbReference type="InterPro" id="IPR013482">
    <property type="entry name" value="Molybde_CF_guanTrfase"/>
</dbReference>
<dbReference type="PANTHER" id="PTHR19136">
    <property type="entry name" value="MOLYBDENUM COFACTOR GUANYLYLTRANSFERASE"/>
    <property type="match status" value="1"/>
</dbReference>
<comment type="subunit">
    <text evidence="8">Monomer.</text>
</comment>
<evidence type="ECO:0000256" key="6">
    <source>
        <dbReference type="ARBA" id="ARBA00023134"/>
    </source>
</evidence>
<dbReference type="Proteomes" id="UP000593594">
    <property type="component" value="Chromosome"/>
</dbReference>
<keyword evidence="3 8" id="KW-0479">Metal-binding</keyword>
<dbReference type="InterPro" id="IPR025877">
    <property type="entry name" value="MobA-like_NTP_Trfase"/>
</dbReference>
<gene>
    <name evidence="8 10" type="primary">mobA</name>
    <name evidence="10" type="ORF">HW532_11365</name>
</gene>
<feature type="binding site" evidence="8">
    <location>
        <position position="118"/>
    </location>
    <ligand>
        <name>Mg(2+)</name>
        <dbReference type="ChEBI" id="CHEBI:18420"/>
    </ligand>
</feature>
<keyword evidence="11" id="KW-1185">Reference proteome</keyword>
<dbReference type="NCBIfam" id="TIGR02665">
    <property type="entry name" value="molyb_mobA"/>
    <property type="match status" value="1"/>
</dbReference>
<feature type="binding site" evidence="8">
    <location>
        <position position="65"/>
    </location>
    <ligand>
        <name>GTP</name>
        <dbReference type="ChEBI" id="CHEBI:37565"/>
    </ligand>
</feature>
<feature type="binding site" evidence="8">
    <location>
        <position position="118"/>
    </location>
    <ligand>
        <name>GTP</name>
        <dbReference type="ChEBI" id="CHEBI:37565"/>
    </ligand>
</feature>
<reference evidence="10 11" key="1">
    <citation type="submission" date="2020-06" db="EMBL/GenBank/DDBJ databases">
        <title>Genome sequence of 2 isolates from Red Sea Mangroves.</title>
        <authorList>
            <person name="Sefrji F."/>
            <person name="Michoud G."/>
            <person name="Merlino G."/>
            <person name="Daffonchio D."/>
        </authorList>
    </citation>
    <scope>NUCLEOTIDE SEQUENCE [LARGE SCALE GENOMIC DNA]</scope>
    <source>
        <strain evidence="10 11">R1DC25</strain>
    </source>
</reference>
<comment type="domain">
    <text evidence="8">The N-terminal domain determines nucleotide recognition and specific binding, while the C-terminal domain determines the specific binding to the target protein.</text>
</comment>
<feature type="domain" description="MobA-like NTP transferase" evidence="9">
    <location>
        <begin position="21"/>
        <end position="177"/>
    </location>
</feature>
<comment type="similarity">
    <text evidence="8">Belongs to the MobA family.</text>
</comment>
<keyword evidence="2 8" id="KW-0808">Transferase</keyword>
<accession>A0A7S8C4G8</accession>
<keyword evidence="1 8" id="KW-0963">Cytoplasm</keyword>
<dbReference type="KEGG" id="kmn:HW532_11365"/>
<evidence type="ECO:0000256" key="2">
    <source>
        <dbReference type="ARBA" id="ARBA00022679"/>
    </source>
</evidence>
<evidence type="ECO:0000256" key="5">
    <source>
        <dbReference type="ARBA" id="ARBA00022842"/>
    </source>
</evidence>
<keyword evidence="4 8" id="KW-0547">Nucleotide-binding</keyword>